<protein>
    <submittedName>
        <fullName evidence="2">HNH endonucleaseHNH nuclease protein</fullName>
    </submittedName>
</protein>
<dbReference type="Proteomes" id="UP000005707">
    <property type="component" value="Unassembled WGS sequence"/>
</dbReference>
<reference evidence="2 3" key="1">
    <citation type="journal article" date="2011" name="J. Bacteriol.">
        <title>Genome sequence of Haloplasma contractile, an unusual contractile bacterium from a deep-sea anoxic brine lake.</title>
        <authorList>
            <person name="Antunes A."/>
            <person name="Alam I."/>
            <person name="El Dorry H."/>
            <person name="Siam R."/>
            <person name="Robertson A."/>
            <person name="Bajic V.B."/>
            <person name="Stingl U."/>
        </authorList>
    </citation>
    <scope>NUCLEOTIDE SEQUENCE [LARGE SCALE GENOMIC DNA]</scope>
    <source>
        <strain evidence="2 3">SSD-17B</strain>
    </source>
</reference>
<dbReference type="AlphaFoldDB" id="U2EAQ6"/>
<keyword evidence="3" id="KW-1185">Reference proteome</keyword>
<dbReference type="InParanoid" id="U2EAQ6"/>
<sequence length="364" mass="43413">MTDHELIEYRNKKVYNGNININILGRLCVIEYSNYIDKWITILDEMNNDNTYKLAWGRAIIEICMNMPDKIEDEKVTITFKDISKKVLKYYWNQIFYFDLKQSDVKKKKRPVIETITYKLIDSYKEAYKTTKPEWFNKVYPSNNLQLDQAFTKAIIKEIPSSLSKDVCWRFPKVKDTDDIGIYTLYKKEKYIELDSEHVIEIKLLGNILVQLFNYKWALLLEKYNYSPKIANKIKGSGDEEVKRNNLTQYRKLLLLQFAQGEVRDFYTGEVISMDDISIDHVIPWSFIYSDDIWNLVVTTKSNNSSKSNKIPSQDDIKRLEKRNRELVEIMKVNEDNQIKKYINDLHYANENNVIREFYNYFRG</sequence>
<keyword evidence="2" id="KW-0255">Endonuclease</keyword>
<evidence type="ECO:0000259" key="1">
    <source>
        <dbReference type="Pfam" id="PF13395"/>
    </source>
</evidence>
<comment type="caution">
    <text evidence="2">The sequence shown here is derived from an EMBL/GenBank/DDBJ whole genome shotgun (WGS) entry which is preliminary data.</text>
</comment>
<dbReference type="STRING" id="1033810.HLPCO_002141"/>
<gene>
    <name evidence="2" type="ORF">HLPCO_002141</name>
</gene>
<evidence type="ECO:0000313" key="3">
    <source>
        <dbReference type="Proteomes" id="UP000005707"/>
    </source>
</evidence>
<evidence type="ECO:0000313" key="2">
    <source>
        <dbReference type="EMBL" id="ERJ11901.1"/>
    </source>
</evidence>
<dbReference type="Gene3D" id="1.10.30.50">
    <property type="match status" value="1"/>
</dbReference>
<keyword evidence="2" id="KW-0540">Nuclease</keyword>
<proteinExistence type="predicted"/>
<dbReference type="EMBL" id="AFNU02000007">
    <property type="protein sequence ID" value="ERJ11901.1"/>
    <property type="molecule type" value="Genomic_DNA"/>
</dbReference>
<reference evidence="2 3" key="2">
    <citation type="journal article" date="2013" name="PLoS ONE">
        <title>INDIGO - INtegrated Data Warehouse of MIcrobial GenOmes with Examples from the Red Sea Extremophiles.</title>
        <authorList>
            <person name="Alam I."/>
            <person name="Antunes A."/>
            <person name="Kamau A.A."/>
            <person name="Ba Alawi W."/>
            <person name="Kalkatawi M."/>
            <person name="Stingl U."/>
            <person name="Bajic V.B."/>
        </authorList>
    </citation>
    <scope>NUCLEOTIDE SEQUENCE [LARGE SCALE GENOMIC DNA]</scope>
    <source>
        <strain evidence="2 3">SSD-17B</strain>
    </source>
</reference>
<organism evidence="2 3">
    <name type="scientific">Haloplasma contractile SSD-17B</name>
    <dbReference type="NCBI Taxonomy" id="1033810"/>
    <lineage>
        <taxon>Bacteria</taxon>
        <taxon>Bacillati</taxon>
        <taxon>Mycoplasmatota</taxon>
        <taxon>Mollicutes</taxon>
        <taxon>Haloplasmatales</taxon>
        <taxon>Haloplasmataceae</taxon>
        <taxon>Haloplasma</taxon>
    </lineage>
</organism>
<feature type="domain" description="HNH nuclease" evidence="1">
    <location>
        <begin position="265"/>
        <end position="312"/>
    </location>
</feature>
<name>U2EAQ6_9MOLU</name>
<dbReference type="eggNOG" id="COG1403">
    <property type="taxonomic scope" value="Bacteria"/>
</dbReference>
<keyword evidence="2" id="KW-0378">Hydrolase</keyword>
<dbReference type="GO" id="GO:0004519">
    <property type="term" value="F:endonuclease activity"/>
    <property type="evidence" value="ECO:0007669"/>
    <property type="project" value="UniProtKB-KW"/>
</dbReference>
<dbReference type="InterPro" id="IPR003615">
    <property type="entry name" value="HNH_nuc"/>
</dbReference>
<dbReference type="Pfam" id="PF13395">
    <property type="entry name" value="HNH_4"/>
    <property type="match status" value="1"/>
</dbReference>
<dbReference type="CDD" id="cd00085">
    <property type="entry name" value="HNHc"/>
    <property type="match status" value="1"/>
</dbReference>
<accession>U2EAQ6</accession>